<dbReference type="InterPro" id="IPR036291">
    <property type="entry name" value="NAD(P)-bd_dom_sf"/>
</dbReference>
<dbReference type="Pfam" id="PF03807">
    <property type="entry name" value="F420_oxidored"/>
    <property type="match status" value="1"/>
</dbReference>
<comment type="similarity">
    <text evidence="1">Belongs to the pyrroline-5-carboxylate reductase family.</text>
</comment>
<dbReference type="InterPro" id="IPR029036">
    <property type="entry name" value="P5CR_dimer"/>
</dbReference>
<feature type="binding site" evidence="2">
    <location>
        <begin position="74"/>
        <end position="77"/>
    </location>
    <ligand>
        <name>NADP(+)</name>
        <dbReference type="ChEBI" id="CHEBI:58349"/>
    </ligand>
</feature>
<comment type="caution">
    <text evidence="5">The sequence shown here is derived from an EMBL/GenBank/DDBJ whole genome shotgun (WGS) entry which is preliminary data.</text>
</comment>
<proteinExistence type="inferred from homology"/>
<accession>A0A7Y0FY82</accession>
<feature type="binding site" evidence="2">
    <location>
        <position position="61"/>
    </location>
    <ligand>
        <name>NADPH</name>
        <dbReference type="ChEBI" id="CHEBI:57783"/>
    </ligand>
</feature>
<dbReference type="EMBL" id="JABBGK010000007">
    <property type="protein sequence ID" value="NML76680.1"/>
    <property type="molecule type" value="Genomic_DNA"/>
</dbReference>
<keyword evidence="2" id="KW-0521">NADP</keyword>
<keyword evidence="6" id="KW-1185">Reference proteome</keyword>
<dbReference type="InterPro" id="IPR028939">
    <property type="entry name" value="P5C_Rdtase_cat_N"/>
</dbReference>
<dbReference type="Gene3D" id="3.40.50.720">
    <property type="entry name" value="NAD(P)-binding Rossmann-like Domain"/>
    <property type="match status" value="1"/>
</dbReference>
<gene>
    <name evidence="5" type="ORF">HHL25_21305</name>
</gene>
<dbReference type="PANTHER" id="PTHR11645">
    <property type="entry name" value="PYRROLINE-5-CARBOXYLATE REDUCTASE"/>
    <property type="match status" value="1"/>
</dbReference>
<evidence type="ECO:0000256" key="2">
    <source>
        <dbReference type="PIRSR" id="PIRSR000193-1"/>
    </source>
</evidence>
<dbReference type="InterPro" id="IPR008927">
    <property type="entry name" value="6-PGluconate_DH-like_C_sf"/>
</dbReference>
<dbReference type="GO" id="GO:0004735">
    <property type="term" value="F:pyrroline-5-carboxylate reductase activity"/>
    <property type="evidence" value="ECO:0007669"/>
    <property type="project" value="InterPro"/>
</dbReference>
<evidence type="ECO:0000256" key="1">
    <source>
        <dbReference type="ARBA" id="ARBA00005525"/>
    </source>
</evidence>
<dbReference type="PIRSF" id="PIRSF000193">
    <property type="entry name" value="Pyrrol-5-carb_rd"/>
    <property type="match status" value="1"/>
</dbReference>
<feature type="domain" description="Pyrroline-5-carboxylate reductase dimerisation" evidence="4">
    <location>
        <begin position="165"/>
        <end position="259"/>
    </location>
</feature>
<dbReference type="NCBIfam" id="NF005063">
    <property type="entry name" value="PRK06476.1"/>
    <property type="match status" value="1"/>
</dbReference>
<organism evidence="5 6">
    <name type="scientific">Rhizobium terricola</name>
    <dbReference type="NCBI Taxonomy" id="2728849"/>
    <lineage>
        <taxon>Bacteria</taxon>
        <taxon>Pseudomonadati</taxon>
        <taxon>Pseudomonadota</taxon>
        <taxon>Alphaproteobacteria</taxon>
        <taxon>Hyphomicrobiales</taxon>
        <taxon>Rhizobiaceae</taxon>
        <taxon>Rhizobium/Agrobacterium group</taxon>
        <taxon>Rhizobium</taxon>
    </lineage>
</organism>
<feature type="domain" description="Pyrroline-5-carboxylate reductase catalytic N-terminal" evidence="3">
    <location>
        <begin position="8"/>
        <end position="100"/>
    </location>
</feature>
<sequence length="261" mass="28306">MTLISDRTIGFVGTGAITQALVRGILRNPALAGSVIVSPRNAETAGALAAEFSDLRVASDNQSVIDGSETVFLAIRPQIAEEVIRPLVFRRGQRVISIIAATERQTLLEWIGTDVQLTQAVPLPFVEDREGVTAIFPPDEFTAALFNSLGTAVQCETLEEYDLLAAASATMATYFGMMDRVIDWLEHKGMPRAGGRQYVSALFASLSQVAVRRDDVPLGHLSKEFATKGGLNEQVWMDFDRNGGTKALLDGLDRVLARIRG</sequence>
<evidence type="ECO:0000259" key="4">
    <source>
        <dbReference type="Pfam" id="PF14748"/>
    </source>
</evidence>
<dbReference type="RefSeq" id="WP_169595252.1">
    <property type="nucleotide sequence ID" value="NZ_JABBGK010000007.1"/>
</dbReference>
<dbReference type="Proteomes" id="UP000541470">
    <property type="component" value="Unassembled WGS sequence"/>
</dbReference>
<dbReference type="AlphaFoldDB" id="A0A7Y0FY82"/>
<evidence type="ECO:0000313" key="5">
    <source>
        <dbReference type="EMBL" id="NML76680.1"/>
    </source>
</evidence>
<protein>
    <submittedName>
        <fullName evidence="5">NAD(P)-binding domain-containing protein</fullName>
    </submittedName>
</protein>
<evidence type="ECO:0000259" key="3">
    <source>
        <dbReference type="Pfam" id="PF03807"/>
    </source>
</evidence>
<reference evidence="5 6" key="1">
    <citation type="submission" date="2020-04" db="EMBL/GenBank/DDBJ databases">
        <title>Rhizobium sp. S-51 isolated from soil.</title>
        <authorList>
            <person name="Dahal R.H."/>
        </authorList>
    </citation>
    <scope>NUCLEOTIDE SEQUENCE [LARGE SCALE GENOMIC DNA]</scope>
    <source>
        <strain evidence="5 6">S-51</strain>
    </source>
</reference>
<name>A0A7Y0FY82_9HYPH</name>
<dbReference type="GO" id="GO:0055129">
    <property type="term" value="P:L-proline biosynthetic process"/>
    <property type="evidence" value="ECO:0007669"/>
    <property type="project" value="TreeGrafter"/>
</dbReference>
<evidence type="ECO:0000313" key="6">
    <source>
        <dbReference type="Proteomes" id="UP000541470"/>
    </source>
</evidence>
<dbReference type="InterPro" id="IPR000304">
    <property type="entry name" value="Pyrroline-COOH_reductase"/>
</dbReference>
<dbReference type="PANTHER" id="PTHR11645:SF13">
    <property type="entry name" value="PYRROLINE-5-CARBOXYLATE REDUCTASE CATALYTIC N-TERMINAL DOMAIN-CONTAINING PROTEIN"/>
    <property type="match status" value="1"/>
</dbReference>
<dbReference type="Pfam" id="PF14748">
    <property type="entry name" value="P5CR_dimer"/>
    <property type="match status" value="1"/>
</dbReference>
<dbReference type="SUPFAM" id="SSF51735">
    <property type="entry name" value="NAD(P)-binding Rossmann-fold domains"/>
    <property type="match status" value="1"/>
</dbReference>
<dbReference type="SUPFAM" id="SSF48179">
    <property type="entry name" value="6-phosphogluconate dehydrogenase C-terminal domain-like"/>
    <property type="match status" value="1"/>
</dbReference>